<dbReference type="SMART" id="SM00421">
    <property type="entry name" value="HTH_LUXR"/>
    <property type="match status" value="1"/>
</dbReference>
<feature type="modified residue" description="4-aspartylphosphate" evidence="3">
    <location>
        <position position="53"/>
    </location>
</feature>
<evidence type="ECO:0000256" key="3">
    <source>
        <dbReference type="PROSITE-ProRule" id="PRU00169"/>
    </source>
</evidence>
<dbReference type="EMBL" id="CABVHW010000018">
    <property type="protein sequence ID" value="VVO24568.1"/>
    <property type="molecule type" value="Genomic_DNA"/>
</dbReference>
<dbReference type="AlphaFoldDB" id="A0A5E7ECY1"/>
<dbReference type="InterPro" id="IPR000792">
    <property type="entry name" value="Tscrpt_reg_LuxR_C"/>
</dbReference>
<dbReference type="InterPro" id="IPR036388">
    <property type="entry name" value="WH-like_DNA-bd_sf"/>
</dbReference>
<name>A0A5E7ECY1_PSEFL</name>
<dbReference type="InterPro" id="IPR058245">
    <property type="entry name" value="NreC/VraR/RcsB-like_REC"/>
</dbReference>
<dbReference type="RefSeq" id="WP_150766463.1">
    <property type="nucleotide sequence ID" value="NZ_CABVHW010000018.1"/>
</dbReference>
<dbReference type="GO" id="GO:0006355">
    <property type="term" value="P:regulation of DNA-templated transcription"/>
    <property type="evidence" value="ECO:0007669"/>
    <property type="project" value="InterPro"/>
</dbReference>
<evidence type="ECO:0000256" key="1">
    <source>
        <dbReference type="ARBA" id="ARBA00022553"/>
    </source>
</evidence>
<dbReference type="Gene3D" id="1.10.10.10">
    <property type="entry name" value="Winged helix-like DNA-binding domain superfamily/Winged helix DNA-binding domain"/>
    <property type="match status" value="1"/>
</dbReference>
<evidence type="ECO:0000313" key="5">
    <source>
        <dbReference type="EMBL" id="VVO24568.1"/>
    </source>
</evidence>
<dbReference type="Pfam" id="PF00072">
    <property type="entry name" value="Response_reg"/>
    <property type="match status" value="1"/>
</dbReference>
<gene>
    <name evidence="5" type="primary">uvrY_1</name>
    <name evidence="5" type="ORF">PS710_04520</name>
</gene>
<accession>A0A5E7ECY1</accession>
<dbReference type="GO" id="GO:0003677">
    <property type="term" value="F:DNA binding"/>
    <property type="evidence" value="ECO:0007669"/>
    <property type="project" value="UniProtKB-KW"/>
</dbReference>
<organism evidence="5 6">
    <name type="scientific">Pseudomonas fluorescens</name>
    <dbReference type="NCBI Taxonomy" id="294"/>
    <lineage>
        <taxon>Bacteria</taxon>
        <taxon>Pseudomonadati</taxon>
        <taxon>Pseudomonadota</taxon>
        <taxon>Gammaproteobacteria</taxon>
        <taxon>Pseudomonadales</taxon>
        <taxon>Pseudomonadaceae</taxon>
        <taxon>Pseudomonas</taxon>
    </lineage>
</organism>
<dbReference type="SUPFAM" id="SSF46894">
    <property type="entry name" value="C-terminal effector domain of the bipartite response regulators"/>
    <property type="match status" value="1"/>
</dbReference>
<dbReference type="PROSITE" id="PS50110">
    <property type="entry name" value="RESPONSE_REGULATORY"/>
    <property type="match status" value="1"/>
</dbReference>
<dbReference type="Pfam" id="PF00196">
    <property type="entry name" value="GerE"/>
    <property type="match status" value="1"/>
</dbReference>
<keyword evidence="1 3" id="KW-0597">Phosphoprotein</keyword>
<feature type="domain" description="Response regulatory" evidence="4">
    <location>
        <begin position="2"/>
        <end position="138"/>
    </location>
</feature>
<evidence type="ECO:0000313" key="6">
    <source>
        <dbReference type="Proteomes" id="UP000381093"/>
    </source>
</evidence>
<dbReference type="SMART" id="SM00448">
    <property type="entry name" value="REC"/>
    <property type="match status" value="1"/>
</dbReference>
<dbReference type="InterPro" id="IPR016032">
    <property type="entry name" value="Sig_transdc_resp-reg_C-effctor"/>
</dbReference>
<dbReference type="InterPro" id="IPR001789">
    <property type="entry name" value="Sig_transdc_resp-reg_receiver"/>
</dbReference>
<dbReference type="GO" id="GO:0000160">
    <property type="term" value="P:phosphorelay signal transduction system"/>
    <property type="evidence" value="ECO:0007669"/>
    <property type="project" value="InterPro"/>
</dbReference>
<dbReference type="Proteomes" id="UP000381093">
    <property type="component" value="Unassembled WGS sequence"/>
</dbReference>
<evidence type="ECO:0000256" key="2">
    <source>
        <dbReference type="ARBA" id="ARBA00023125"/>
    </source>
</evidence>
<dbReference type="PANTHER" id="PTHR43214:SF44">
    <property type="entry name" value="TWO-COMPONENT RESPONSE REGULATOR"/>
    <property type="match status" value="1"/>
</dbReference>
<evidence type="ECO:0000259" key="4">
    <source>
        <dbReference type="PROSITE" id="PS50110"/>
    </source>
</evidence>
<keyword evidence="2" id="KW-0238">DNA-binding</keyword>
<dbReference type="InterPro" id="IPR039420">
    <property type="entry name" value="WalR-like"/>
</dbReference>
<dbReference type="Gene3D" id="3.40.50.2300">
    <property type="match status" value="1"/>
</dbReference>
<proteinExistence type="predicted"/>
<dbReference type="InterPro" id="IPR011006">
    <property type="entry name" value="CheY-like_superfamily"/>
</dbReference>
<dbReference type="PANTHER" id="PTHR43214">
    <property type="entry name" value="TWO-COMPONENT RESPONSE REGULATOR"/>
    <property type="match status" value="1"/>
</dbReference>
<protein>
    <submittedName>
        <fullName evidence="5">Response regulator UvrY</fullName>
    </submittedName>
</protein>
<sequence>MRILLIDDHGILRAGVKSLIQAVHHDAQVLEASCTSEALALVRSQDFDVIFLDLCIPTSVTSNDLTSDNGLSLLSLFKSGREEPADPDPARRVVAPVIVMSAESERRFVDEVMRRGASSFVPKSSVHEVMLEAINRALSGGVYLPSEAIGKGGQTPVPSLPLQDRPVTPLGPKDLGVTPREFDILRLALQGNAPWKIAAILEINPVNVRQYLSKLYGKFGVIDLYGLQGLFAKTGQVLGVLSSPAPPPLASRPRDKSC</sequence>
<dbReference type="SUPFAM" id="SSF52172">
    <property type="entry name" value="CheY-like"/>
    <property type="match status" value="1"/>
</dbReference>
<dbReference type="CDD" id="cd17535">
    <property type="entry name" value="REC_NarL-like"/>
    <property type="match status" value="1"/>
</dbReference>
<reference evidence="5 6" key="1">
    <citation type="submission" date="2019-09" db="EMBL/GenBank/DDBJ databases">
        <authorList>
            <person name="Chandra G."/>
            <person name="Truman W A."/>
        </authorList>
    </citation>
    <scope>NUCLEOTIDE SEQUENCE [LARGE SCALE GENOMIC DNA]</scope>
    <source>
        <strain evidence="5">PS710</strain>
    </source>
</reference>